<evidence type="ECO:0000313" key="4">
    <source>
        <dbReference type="Proteomes" id="UP000823921"/>
    </source>
</evidence>
<dbReference type="InterPro" id="IPR034904">
    <property type="entry name" value="FSCA_dom_sf"/>
</dbReference>
<name>A0A9D2SBW7_9FIRM</name>
<evidence type="ECO:0000313" key="3">
    <source>
        <dbReference type="EMBL" id="HJB81154.1"/>
    </source>
</evidence>
<dbReference type="Proteomes" id="UP000823921">
    <property type="component" value="Unassembled WGS sequence"/>
</dbReference>
<dbReference type="GO" id="GO:0051536">
    <property type="term" value="F:iron-sulfur cluster binding"/>
    <property type="evidence" value="ECO:0007669"/>
    <property type="project" value="InterPro"/>
</dbReference>
<dbReference type="Gene3D" id="3.30.300.130">
    <property type="entry name" value="Fe-S cluster assembly (FSCA)"/>
    <property type="match status" value="1"/>
</dbReference>
<evidence type="ECO:0000259" key="2">
    <source>
        <dbReference type="Pfam" id="PF01106"/>
    </source>
</evidence>
<dbReference type="GO" id="GO:0016226">
    <property type="term" value="P:iron-sulfur cluster assembly"/>
    <property type="evidence" value="ECO:0007669"/>
    <property type="project" value="InterPro"/>
</dbReference>
<proteinExistence type="predicted"/>
<dbReference type="EMBL" id="DWXO01000087">
    <property type="protein sequence ID" value="HJB81154.1"/>
    <property type="molecule type" value="Genomic_DNA"/>
</dbReference>
<reference evidence="3" key="2">
    <citation type="submission" date="2021-04" db="EMBL/GenBank/DDBJ databases">
        <authorList>
            <person name="Gilroy R."/>
        </authorList>
    </citation>
    <scope>NUCLEOTIDE SEQUENCE</scope>
    <source>
        <strain evidence="3">CHK192-8294</strain>
    </source>
</reference>
<dbReference type="InterPro" id="IPR001075">
    <property type="entry name" value="NIF_FeS_clus_asmbl_NifU_C"/>
</dbReference>
<sequence length="97" mass="10537">MLDRIEGVLEEKVRPNLSLHGGNIRSLDCKDGVYRFQLTGQCAGCPSAMLTTENLIRSALLESVPELKDVVLVGGVSQELLDQARAILRGERPCGSE</sequence>
<comment type="caution">
    <text evidence="3">The sequence shown here is derived from an EMBL/GenBank/DDBJ whole genome shotgun (WGS) entry which is preliminary data.</text>
</comment>
<dbReference type="SUPFAM" id="SSF117916">
    <property type="entry name" value="Fe-S cluster assembly (FSCA) domain-like"/>
    <property type="match status" value="1"/>
</dbReference>
<reference evidence="3" key="1">
    <citation type="journal article" date="2021" name="PeerJ">
        <title>Extensive microbial diversity within the chicken gut microbiome revealed by metagenomics and culture.</title>
        <authorList>
            <person name="Gilroy R."/>
            <person name="Ravi A."/>
            <person name="Getino M."/>
            <person name="Pursley I."/>
            <person name="Horton D.L."/>
            <person name="Alikhan N.F."/>
            <person name="Baker D."/>
            <person name="Gharbi K."/>
            <person name="Hall N."/>
            <person name="Watson M."/>
            <person name="Adriaenssens E.M."/>
            <person name="Foster-Nyarko E."/>
            <person name="Jarju S."/>
            <person name="Secka A."/>
            <person name="Antonio M."/>
            <person name="Oren A."/>
            <person name="Chaudhuri R.R."/>
            <person name="La Ragione R."/>
            <person name="Hildebrand F."/>
            <person name="Pallen M.J."/>
        </authorList>
    </citation>
    <scope>NUCLEOTIDE SEQUENCE</scope>
    <source>
        <strain evidence="3">CHK192-8294</strain>
    </source>
</reference>
<protein>
    <submittedName>
        <fullName evidence="3">NifU family protein</fullName>
    </submittedName>
</protein>
<organism evidence="3 4">
    <name type="scientific">Candidatus Flavonifractor intestinigallinarum</name>
    <dbReference type="NCBI Taxonomy" id="2838586"/>
    <lineage>
        <taxon>Bacteria</taxon>
        <taxon>Bacillati</taxon>
        <taxon>Bacillota</taxon>
        <taxon>Clostridia</taxon>
        <taxon>Eubacteriales</taxon>
        <taxon>Oscillospiraceae</taxon>
        <taxon>Flavonifractor</taxon>
    </lineage>
</organism>
<comment type="function">
    <text evidence="1">May be involved in the formation or repair of [Fe-S] clusters present in iron-sulfur proteins.</text>
</comment>
<gene>
    <name evidence="3" type="ORF">H9712_09210</name>
</gene>
<feature type="domain" description="NIF system FeS cluster assembly NifU C-terminal" evidence="2">
    <location>
        <begin position="5"/>
        <end position="71"/>
    </location>
</feature>
<evidence type="ECO:0000256" key="1">
    <source>
        <dbReference type="ARBA" id="ARBA00049958"/>
    </source>
</evidence>
<dbReference type="AlphaFoldDB" id="A0A9D2SBW7"/>
<accession>A0A9D2SBW7</accession>
<dbReference type="GO" id="GO:0005506">
    <property type="term" value="F:iron ion binding"/>
    <property type="evidence" value="ECO:0007669"/>
    <property type="project" value="InterPro"/>
</dbReference>
<dbReference type="PANTHER" id="PTHR11178">
    <property type="entry name" value="IRON-SULFUR CLUSTER SCAFFOLD PROTEIN NFU-RELATED"/>
    <property type="match status" value="1"/>
</dbReference>
<dbReference type="Pfam" id="PF01106">
    <property type="entry name" value="NifU"/>
    <property type="match status" value="1"/>
</dbReference>